<keyword evidence="1" id="KW-0614">Plasmid</keyword>
<dbReference type="Proteomes" id="UP000001953">
    <property type="component" value="Plasmid 3"/>
</dbReference>
<dbReference type="HOGENOM" id="CLU_1676026_0_0_5"/>
<dbReference type="KEGG" id="nha:Nham_4606"/>
<geneLocation type="plasmid" evidence="2">
    <name>pNITHX3</name>
</geneLocation>
<accession>Q1QF25</accession>
<gene>
    <name evidence="1" type="ordered locus">Nham_4606</name>
</gene>
<evidence type="ECO:0000313" key="1">
    <source>
        <dbReference type="EMBL" id="ABE65172.1"/>
    </source>
</evidence>
<reference evidence="2" key="1">
    <citation type="submission" date="2006-03" db="EMBL/GenBank/DDBJ databases">
        <title>Complete sequence of plasmid 3 of Nitrobacter hamburgensis X14.</title>
        <authorList>
            <consortium name="US DOE Joint Genome Institute"/>
            <person name="Copeland A."/>
            <person name="Lucas S."/>
            <person name="Lapidus A."/>
            <person name="Barry K."/>
            <person name="Detter J.C."/>
            <person name="Glavina del Rio T."/>
            <person name="Hammon N."/>
            <person name="Israni S."/>
            <person name="Dalin E."/>
            <person name="Tice H."/>
            <person name="Pitluck S."/>
            <person name="Chain P."/>
            <person name="Malfatti S."/>
            <person name="Shin M."/>
            <person name="Vergez L."/>
            <person name="Schmutz J."/>
            <person name="Larimer F."/>
            <person name="Land M."/>
            <person name="Hauser L."/>
            <person name="Kyrpides N."/>
            <person name="Ivanova N."/>
            <person name="Ward B."/>
            <person name="Arp D."/>
            <person name="Klotz M."/>
            <person name="Stein L."/>
            <person name="O'Mullan G."/>
            <person name="Starkenburg S."/>
            <person name="Sayavedra L."/>
            <person name="Poret-Peterson A.T."/>
            <person name="Gentry M.E."/>
            <person name="Bruce D."/>
            <person name="Richardson P."/>
        </authorList>
    </citation>
    <scope>NUCLEOTIDE SEQUENCE [LARGE SCALE GENOMIC DNA]</scope>
    <source>
        <strain evidence="2">DSM 10229 / NCIMB 13809 / X14</strain>
        <plasmid evidence="2">Plasmid pNITHX3</plasmid>
    </source>
</reference>
<dbReference type="AlphaFoldDB" id="Q1QF25"/>
<dbReference type="EMBL" id="CP000322">
    <property type="protein sequence ID" value="ABE65172.1"/>
    <property type="molecule type" value="Genomic_DNA"/>
</dbReference>
<keyword evidence="2" id="KW-1185">Reference proteome</keyword>
<proteinExistence type="predicted"/>
<sequence>MRLHRPARSSTVDGALNPVVTLIRPRQIDSHPDHGAPQQAIAYGVDARCTPTIRNQTWQYCTADYDPSLRQHDELLRCIGALDDLNFLHSFLHKTSEGLAPAWRHQHLAPAAGIWSLLIDQSNKDSHCVPIKIVALQNPPILNGADGEHNLISTLIV</sequence>
<protein>
    <submittedName>
        <fullName evidence="1">Uncharacterized protein</fullName>
    </submittedName>
</protein>
<organism evidence="1 2">
    <name type="scientific">Nitrobacter hamburgensis (strain DSM 10229 / NCIMB 13809 / X14)</name>
    <dbReference type="NCBI Taxonomy" id="323097"/>
    <lineage>
        <taxon>Bacteria</taxon>
        <taxon>Pseudomonadati</taxon>
        <taxon>Pseudomonadota</taxon>
        <taxon>Alphaproteobacteria</taxon>
        <taxon>Hyphomicrobiales</taxon>
        <taxon>Nitrobacteraceae</taxon>
        <taxon>Nitrobacter</taxon>
    </lineage>
</organism>
<name>Q1QF25_NITHX</name>
<evidence type="ECO:0000313" key="2">
    <source>
        <dbReference type="Proteomes" id="UP000001953"/>
    </source>
</evidence>